<dbReference type="SUPFAM" id="SSF51338">
    <property type="entry name" value="Composite domain of metallo-dependent hydrolases"/>
    <property type="match status" value="1"/>
</dbReference>
<dbReference type="eggNOG" id="COG1574">
    <property type="taxonomic scope" value="Bacteria"/>
</dbReference>
<dbReference type="InterPro" id="IPR011059">
    <property type="entry name" value="Metal-dep_hydrolase_composite"/>
</dbReference>
<dbReference type="Pfam" id="PF07969">
    <property type="entry name" value="Amidohydro_3"/>
    <property type="match status" value="1"/>
</dbReference>
<dbReference type="GO" id="GO:0016810">
    <property type="term" value="F:hydrolase activity, acting on carbon-nitrogen (but not peptide) bonds"/>
    <property type="evidence" value="ECO:0007669"/>
    <property type="project" value="InterPro"/>
</dbReference>
<dbReference type="InterPro" id="IPR032466">
    <property type="entry name" value="Metal_Hydrolase"/>
</dbReference>
<dbReference type="Gene3D" id="3.10.310.70">
    <property type="match status" value="1"/>
</dbReference>
<dbReference type="PANTHER" id="PTHR22642:SF2">
    <property type="entry name" value="PROTEIN LONG AFTER FAR-RED 3"/>
    <property type="match status" value="1"/>
</dbReference>
<dbReference type="STRING" id="1499967.U27_06604"/>
<dbReference type="PANTHER" id="PTHR22642">
    <property type="entry name" value="IMIDAZOLONEPROPIONASE"/>
    <property type="match status" value="1"/>
</dbReference>
<keyword evidence="2" id="KW-0378">Hydrolase</keyword>
<evidence type="ECO:0000313" key="3">
    <source>
        <dbReference type="Proteomes" id="UP000030661"/>
    </source>
</evidence>
<accession>A0A081C4W4</accession>
<dbReference type="EMBL" id="DF820470">
    <property type="protein sequence ID" value="GAK59619.1"/>
    <property type="molecule type" value="Genomic_DNA"/>
</dbReference>
<keyword evidence="3" id="KW-1185">Reference proteome</keyword>
<evidence type="ECO:0000259" key="1">
    <source>
        <dbReference type="Pfam" id="PF07969"/>
    </source>
</evidence>
<proteinExistence type="predicted"/>
<sequence>MNPDLILYNGIIHTQDDSLPFARAVAVSGNRILAVGDDTDILSLASQETSIIDLEQKLVLPGFIDSHFHFYDFALNYDSIDFSKVPSFVEMENTIVKKTAHIPKGHWILGQGFNESDWPENRMPDRYDLDRVAPEHPVCIWRCDLHLAVANSMALERAGIRPDTPNPPEGVIVKDGTGTPTGVLRELAANLIKDAVPEQSDETVMQNIQKAVKDVHALGMTSIHDIRLMGGRDGVDALRVWRKLRAEDRLDIRCHVALPGEMTDQAIVQGLHTGAGDDRLKIGHLKFFADGGMGARTAWMKEKYLDAEYGMPLTPVDEIEAAIIKADPAGLSAMVHCVGTKANQKIIDMFERLEQKNALIPLIPHRIEHLQMIEPEDLAKLATLQHVVASCQPNNLSLDISMIEMCVGEKGKYTYMLKSILDTGIPLMLSSDAPVCDPNPLAGIYSAVTRKRMNHTPEQGWHKEQAITVEEAVKGYTITPAIASGVGNRLGSISKNKFADMIVLHRNIFTVEPDEIADVKIALTIFDGKIVYNST</sequence>
<dbReference type="InterPro" id="IPR013108">
    <property type="entry name" value="Amidohydro_3"/>
</dbReference>
<protein>
    <submittedName>
        <fullName evidence="2">Putative metal-dependent hydrolase</fullName>
    </submittedName>
</protein>
<evidence type="ECO:0000313" key="2">
    <source>
        <dbReference type="EMBL" id="GAK59619.1"/>
    </source>
</evidence>
<dbReference type="Gene3D" id="2.30.40.10">
    <property type="entry name" value="Urease, subunit C, domain 1"/>
    <property type="match status" value="1"/>
</dbReference>
<organism evidence="2">
    <name type="scientific">Vecturithrix granuli</name>
    <dbReference type="NCBI Taxonomy" id="1499967"/>
    <lineage>
        <taxon>Bacteria</taxon>
        <taxon>Candidatus Moduliflexota</taxon>
        <taxon>Candidatus Vecturitrichia</taxon>
        <taxon>Candidatus Vecturitrichales</taxon>
        <taxon>Candidatus Vecturitrichaceae</taxon>
        <taxon>Candidatus Vecturithrix</taxon>
    </lineage>
</organism>
<dbReference type="InterPro" id="IPR033932">
    <property type="entry name" value="YtcJ-like"/>
</dbReference>
<dbReference type="CDD" id="cd01300">
    <property type="entry name" value="YtcJ_like"/>
    <property type="match status" value="1"/>
</dbReference>
<dbReference type="AlphaFoldDB" id="A0A081C4W4"/>
<gene>
    <name evidence="2" type="ORF">U27_06604</name>
</gene>
<name>A0A081C4W4_VECG1</name>
<reference evidence="2" key="1">
    <citation type="journal article" date="2015" name="PeerJ">
        <title>First genomic representation of candidate bacterial phylum KSB3 points to enhanced environmental sensing as a trigger of wastewater bulking.</title>
        <authorList>
            <person name="Sekiguchi Y."/>
            <person name="Ohashi A."/>
            <person name="Parks D.H."/>
            <person name="Yamauchi T."/>
            <person name="Tyson G.W."/>
            <person name="Hugenholtz P."/>
        </authorList>
    </citation>
    <scope>NUCLEOTIDE SEQUENCE [LARGE SCALE GENOMIC DNA]</scope>
</reference>
<dbReference type="SUPFAM" id="SSF51556">
    <property type="entry name" value="Metallo-dependent hydrolases"/>
    <property type="match status" value="1"/>
</dbReference>
<feature type="domain" description="Amidohydrolase 3" evidence="1">
    <location>
        <begin position="51"/>
        <end position="532"/>
    </location>
</feature>
<dbReference type="Gene3D" id="3.20.20.140">
    <property type="entry name" value="Metal-dependent hydrolases"/>
    <property type="match status" value="1"/>
</dbReference>
<dbReference type="Proteomes" id="UP000030661">
    <property type="component" value="Unassembled WGS sequence"/>
</dbReference>
<dbReference type="HOGENOM" id="CLU_009942_1_0_0"/>